<evidence type="ECO:0000256" key="1">
    <source>
        <dbReference type="SAM" id="SignalP"/>
    </source>
</evidence>
<keyword evidence="3" id="KW-1185">Reference proteome</keyword>
<proteinExistence type="predicted"/>
<protein>
    <submittedName>
        <fullName evidence="2">Uncharacterized protein</fullName>
    </submittedName>
</protein>
<feature type="signal peptide" evidence="1">
    <location>
        <begin position="1"/>
        <end position="25"/>
    </location>
</feature>
<sequence>SSPFFTLSSTGPSFFILLHSLLVSRQCVYYSTHDKGACRAVAALPINPNPTPDNSLPSRTFQPHPFRWTPSARCLAAPIFPGKTTCTCTCSRRMLPWTPHLRFTVVLIIIA</sequence>
<evidence type="ECO:0000313" key="2">
    <source>
        <dbReference type="EMBL" id="KII84444.1"/>
    </source>
</evidence>
<dbReference type="Proteomes" id="UP000053263">
    <property type="component" value="Unassembled WGS sequence"/>
</dbReference>
<feature type="chain" id="PRO_5002203302" evidence="1">
    <location>
        <begin position="26"/>
        <end position="111"/>
    </location>
</feature>
<dbReference type="AlphaFoldDB" id="A0A0C9T516"/>
<dbReference type="HOGENOM" id="CLU_2164453_0_0_1"/>
<keyword evidence="1" id="KW-0732">Signal</keyword>
<evidence type="ECO:0000313" key="3">
    <source>
        <dbReference type="Proteomes" id="UP000053263"/>
    </source>
</evidence>
<reference evidence="2 3" key="1">
    <citation type="submission" date="2014-06" db="EMBL/GenBank/DDBJ databases">
        <title>Evolutionary Origins and Diversification of the Mycorrhizal Mutualists.</title>
        <authorList>
            <consortium name="DOE Joint Genome Institute"/>
            <consortium name="Mycorrhizal Genomics Consortium"/>
            <person name="Kohler A."/>
            <person name="Kuo A."/>
            <person name="Nagy L.G."/>
            <person name="Floudas D."/>
            <person name="Copeland A."/>
            <person name="Barry K.W."/>
            <person name="Cichocki N."/>
            <person name="Veneault-Fourrey C."/>
            <person name="LaButti K."/>
            <person name="Lindquist E.A."/>
            <person name="Lipzen A."/>
            <person name="Lundell T."/>
            <person name="Morin E."/>
            <person name="Murat C."/>
            <person name="Riley R."/>
            <person name="Ohm R."/>
            <person name="Sun H."/>
            <person name="Tunlid A."/>
            <person name="Henrissat B."/>
            <person name="Grigoriev I.V."/>
            <person name="Hibbett D.S."/>
            <person name="Martin F."/>
        </authorList>
    </citation>
    <scope>NUCLEOTIDE SEQUENCE [LARGE SCALE GENOMIC DNA]</scope>
    <source>
        <strain evidence="2 3">FD-325 SS-3</strain>
    </source>
</reference>
<gene>
    <name evidence="2" type="ORF">PLICRDRAFT_365727</name>
</gene>
<name>A0A0C9T516_PLICR</name>
<organism evidence="2 3">
    <name type="scientific">Plicaturopsis crispa FD-325 SS-3</name>
    <dbReference type="NCBI Taxonomy" id="944288"/>
    <lineage>
        <taxon>Eukaryota</taxon>
        <taxon>Fungi</taxon>
        <taxon>Dikarya</taxon>
        <taxon>Basidiomycota</taxon>
        <taxon>Agaricomycotina</taxon>
        <taxon>Agaricomycetes</taxon>
        <taxon>Agaricomycetidae</taxon>
        <taxon>Amylocorticiales</taxon>
        <taxon>Amylocorticiaceae</taxon>
        <taxon>Plicatura</taxon>
        <taxon>Plicaturopsis crispa</taxon>
    </lineage>
</organism>
<dbReference type="EMBL" id="KN832571">
    <property type="protein sequence ID" value="KII84444.1"/>
    <property type="molecule type" value="Genomic_DNA"/>
</dbReference>
<feature type="non-terminal residue" evidence="2">
    <location>
        <position position="1"/>
    </location>
</feature>
<accession>A0A0C9T516</accession>